<evidence type="ECO:0000313" key="9">
    <source>
        <dbReference type="Proteomes" id="UP001211044"/>
    </source>
</evidence>
<reference evidence="8" key="1">
    <citation type="submission" date="2023-01" db="EMBL/GenBank/DDBJ databases">
        <title>Comparative Genomic Analysis of the Clinically-Derived Winkia Strain NY0527 Provides Evidence into the Taxonomic Reassignment of Winkia neuii and Characterizes Their Virulence Traits.</title>
        <authorList>
            <person name="Cai X."/>
            <person name="Peng Y."/>
            <person name="Li M."/>
            <person name="Qiu Y."/>
            <person name="Wang Y."/>
            <person name="Xu L."/>
            <person name="Hou Q."/>
        </authorList>
    </citation>
    <scope>NUCLEOTIDE SEQUENCE</scope>
    <source>
        <strain evidence="8">NY0527</strain>
    </source>
</reference>
<evidence type="ECO:0000256" key="3">
    <source>
        <dbReference type="ARBA" id="ARBA00022748"/>
    </source>
</evidence>
<dbReference type="InterPro" id="IPR045062">
    <property type="entry name" value="Cyt_c_biogenesis_CcsA/CcmC"/>
</dbReference>
<feature type="transmembrane region" description="Helical" evidence="6">
    <location>
        <begin position="101"/>
        <end position="126"/>
    </location>
</feature>
<evidence type="ECO:0000256" key="1">
    <source>
        <dbReference type="ARBA" id="ARBA00004141"/>
    </source>
</evidence>
<feature type="domain" description="Cytochrome c assembly protein" evidence="7">
    <location>
        <begin position="2"/>
        <end position="168"/>
    </location>
</feature>
<feature type="transmembrane region" description="Helical" evidence="6">
    <location>
        <begin position="138"/>
        <end position="156"/>
    </location>
</feature>
<protein>
    <submittedName>
        <fullName evidence="8">Cytochrome c biogenesis protein CcsA</fullName>
    </submittedName>
</protein>
<organism evidence="8 9">
    <name type="scientific">Winkia neuii subsp. anitrata</name>
    <dbReference type="NCBI Taxonomy" id="29318"/>
    <lineage>
        <taxon>Bacteria</taxon>
        <taxon>Bacillati</taxon>
        <taxon>Actinomycetota</taxon>
        <taxon>Actinomycetes</taxon>
        <taxon>Actinomycetales</taxon>
        <taxon>Actinomycetaceae</taxon>
        <taxon>Winkia</taxon>
    </lineage>
</organism>
<accession>A0AB38XMK1</accession>
<evidence type="ECO:0000256" key="6">
    <source>
        <dbReference type="SAM" id="Phobius"/>
    </source>
</evidence>
<keyword evidence="2 6" id="KW-0812">Transmembrane</keyword>
<evidence type="ECO:0000313" key="8">
    <source>
        <dbReference type="EMBL" id="WCE45602.1"/>
    </source>
</evidence>
<dbReference type="GO" id="GO:0017004">
    <property type="term" value="P:cytochrome complex assembly"/>
    <property type="evidence" value="ECO:0007669"/>
    <property type="project" value="UniProtKB-KW"/>
</dbReference>
<dbReference type="GO" id="GO:0020037">
    <property type="term" value="F:heme binding"/>
    <property type="evidence" value="ECO:0007669"/>
    <property type="project" value="InterPro"/>
</dbReference>
<keyword evidence="4 6" id="KW-1133">Transmembrane helix</keyword>
<evidence type="ECO:0000256" key="2">
    <source>
        <dbReference type="ARBA" id="ARBA00022692"/>
    </source>
</evidence>
<dbReference type="PANTHER" id="PTHR30071">
    <property type="entry name" value="HEME EXPORTER PROTEIN C"/>
    <property type="match status" value="1"/>
</dbReference>
<dbReference type="KEGG" id="wne:PIG85_08085"/>
<dbReference type="InterPro" id="IPR002541">
    <property type="entry name" value="Cyt_c_assembly"/>
</dbReference>
<keyword evidence="5 6" id="KW-0472">Membrane</keyword>
<gene>
    <name evidence="8" type="primary">ccsA</name>
    <name evidence="8" type="ORF">PIG85_08085</name>
</gene>
<dbReference type="PANTHER" id="PTHR30071:SF1">
    <property type="entry name" value="CYTOCHROME B_B6 PROTEIN-RELATED"/>
    <property type="match status" value="1"/>
</dbReference>
<dbReference type="GO" id="GO:0005886">
    <property type="term" value="C:plasma membrane"/>
    <property type="evidence" value="ECO:0007669"/>
    <property type="project" value="TreeGrafter"/>
</dbReference>
<name>A0AB38XMK1_9ACTO</name>
<evidence type="ECO:0000256" key="5">
    <source>
        <dbReference type="ARBA" id="ARBA00023136"/>
    </source>
</evidence>
<dbReference type="EMBL" id="CP116394">
    <property type="protein sequence ID" value="WCE45602.1"/>
    <property type="molecule type" value="Genomic_DNA"/>
</dbReference>
<dbReference type="Pfam" id="PF01578">
    <property type="entry name" value="Cytochrom_C_asm"/>
    <property type="match status" value="1"/>
</dbReference>
<sequence length="169" mass="19004">MWGALLAYLVFEWRFSVRMLTLVVLLFSLTMLLYAMSQQSGIEPLIPALQNNLLLPLHVTFAILVYGAACVSFAVAVLYLLRPLLGDRIRAYPSARVLDELGYKAGVIPLLTLMILLGAMWANVAWGRYWSWDPKETAALVTWLAYGANLHARVVAKWRGKRAAWLLVI</sequence>
<evidence type="ECO:0000259" key="7">
    <source>
        <dbReference type="Pfam" id="PF01578"/>
    </source>
</evidence>
<evidence type="ECO:0000256" key="4">
    <source>
        <dbReference type="ARBA" id="ARBA00022989"/>
    </source>
</evidence>
<proteinExistence type="predicted"/>
<dbReference type="RefSeq" id="WP_004807445.1">
    <property type="nucleotide sequence ID" value="NZ_CP116394.1"/>
</dbReference>
<dbReference type="Proteomes" id="UP001211044">
    <property type="component" value="Chromosome"/>
</dbReference>
<dbReference type="AlphaFoldDB" id="A0AB38XMK1"/>
<feature type="transmembrane region" description="Helical" evidence="6">
    <location>
        <begin position="61"/>
        <end position="81"/>
    </location>
</feature>
<keyword evidence="3" id="KW-0201">Cytochrome c-type biogenesis</keyword>
<comment type="subcellular location">
    <subcellularLocation>
        <location evidence="1">Membrane</location>
        <topology evidence="1">Multi-pass membrane protein</topology>
    </subcellularLocation>
</comment>